<name>A0A165KV23_9APHY</name>
<feature type="compositionally biased region" description="Polar residues" evidence="1">
    <location>
        <begin position="134"/>
        <end position="150"/>
    </location>
</feature>
<protein>
    <submittedName>
        <fullName evidence="2">Uncharacterized protein</fullName>
    </submittedName>
</protein>
<feature type="compositionally biased region" description="Low complexity" evidence="1">
    <location>
        <begin position="34"/>
        <end position="55"/>
    </location>
</feature>
<accession>A0A165KV23</accession>
<feature type="compositionally biased region" description="Basic and acidic residues" evidence="1">
    <location>
        <begin position="520"/>
        <end position="532"/>
    </location>
</feature>
<feature type="region of interest" description="Disordered" evidence="1">
    <location>
        <begin position="623"/>
        <end position="895"/>
    </location>
</feature>
<dbReference type="STRING" id="1314783.A0A165KV23"/>
<organism evidence="2 3">
    <name type="scientific">Daedalea quercina L-15889</name>
    <dbReference type="NCBI Taxonomy" id="1314783"/>
    <lineage>
        <taxon>Eukaryota</taxon>
        <taxon>Fungi</taxon>
        <taxon>Dikarya</taxon>
        <taxon>Basidiomycota</taxon>
        <taxon>Agaricomycotina</taxon>
        <taxon>Agaricomycetes</taxon>
        <taxon>Polyporales</taxon>
        <taxon>Fomitopsis</taxon>
    </lineage>
</organism>
<keyword evidence="3" id="KW-1185">Reference proteome</keyword>
<proteinExistence type="predicted"/>
<feature type="compositionally biased region" description="Low complexity" evidence="1">
    <location>
        <begin position="623"/>
        <end position="634"/>
    </location>
</feature>
<dbReference type="Proteomes" id="UP000076727">
    <property type="component" value="Unassembled WGS sequence"/>
</dbReference>
<feature type="compositionally biased region" description="Polar residues" evidence="1">
    <location>
        <begin position="878"/>
        <end position="888"/>
    </location>
</feature>
<feature type="compositionally biased region" description="Low complexity" evidence="1">
    <location>
        <begin position="97"/>
        <end position="133"/>
    </location>
</feature>
<feature type="compositionally biased region" description="Polar residues" evidence="1">
    <location>
        <begin position="635"/>
        <end position="646"/>
    </location>
</feature>
<feature type="compositionally biased region" description="Basic residues" evidence="1">
    <location>
        <begin position="303"/>
        <end position="312"/>
    </location>
</feature>
<feature type="compositionally biased region" description="Low complexity" evidence="1">
    <location>
        <begin position="487"/>
        <end position="518"/>
    </location>
</feature>
<feature type="region of interest" description="Disordered" evidence="1">
    <location>
        <begin position="24"/>
        <end position="181"/>
    </location>
</feature>
<feature type="region of interest" description="Disordered" evidence="1">
    <location>
        <begin position="468"/>
        <end position="603"/>
    </location>
</feature>
<feature type="compositionally biased region" description="Pro residues" evidence="1">
    <location>
        <begin position="57"/>
        <end position="76"/>
    </location>
</feature>
<sequence length="895" mass="95152">MASTLTTESRSGLRERRPVVPLLLSSFPLPPSHIPSNSSPLASSSSNLSTSTVSAPTYPPPSLPPSGPLPPVPGPSPVSQHETLMLITAARSRRTSKLSLNSTSSYSRRSSTASSASMSTSLPSLSPSASLTPGDSTSTRSLRSYPSNGSLAAPTSWRGTMASGDKSPVFESSICEEDPADLTRMSLDEIRDPELSDDDKGLARIGASALKERSHRGHRHHSANDSISSIDMRDLPPLNEKEDEVAIPVPKMIPSPKKKKLHKELPPLPIERGGAASPDIDQILAKTPRPRRKSSGCPSRSVSRTRARSLRRHVSDGTTLSSSSRRTTEGMRGRPSLPVRLGSEEPAEDSLVEGYYGSPIDATGTPLDVVSVGEEERMDRMLEGEGSDSDSDIDIHTPLPNLMLRDGLLSPNSKLLPQAQAADDRPSSHMSVVSNAGSVMTKSGLFKDERDTVRRRVRHRDGRLLQGGIGLTTGLGWSDSEDEDAPSPLTRKLSTSTLSRKSLPSTLRSSTSTSSSLSRHFKEMGQEEERRPRASLPSDLSRKPSVSSVSMPRSSLSSMRSMPSSSKLSTARSHTEEMPKSPRSAPANGSVSRISGFPAVRRPERSFSDADAIYNSNPALQRLSSASSRAGSLRITPSQSRSSTSPGHGPGTPTRSTAPPTAWAGGRTPEVPRPLRLPQGYSMAGSDSSRRRSDATDTSRLSIVSTGSNVSVGGGSVRGRQPTQVPQPAQRGRASSRASSIGPDAKTHADTGMAYRTTPSRAPSIGPDARAKPRTDVGMVYRTTPSRAPSIGPDTRAKPRTDTGMVYRTTPSRAPSIGPDTNVKPRTGAAGTVHRTTPPRAPSVGPDARARSRSDISVAHRTTPSSGTTSRPTMMRAPSSTRLRTAYQNEVGIAS</sequence>
<evidence type="ECO:0000313" key="3">
    <source>
        <dbReference type="Proteomes" id="UP000076727"/>
    </source>
</evidence>
<evidence type="ECO:0000256" key="1">
    <source>
        <dbReference type="SAM" id="MobiDB-lite"/>
    </source>
</evidence>
<feature type="region of interest" description="Disordered" evidence="1">
    <location>
        <begin position="209"/>
        <end position="348"/>
    </location>
</feature>
<dbReference type="AlphaFoldDB" id="A0A165KV23"/>
<dbReference type="EMBL" id="KV429169">
    <property type="protein sequence ID" value="KZT63619.1"/>
    <property type="molecule type" value="Genomic_DNA"/>
</dbReference>
<dbReference type="OrthoDB" id="3064136at2759"/>
<reference evidence="2 3" key="1">
    <citation type="journal article" date="2016" name="Mol. Biol. Evol.">
        <title>Comparative Genomics of Early-Diverging Mushroom-Forming Fungi Provides Insights into the Origins of Lignocellulose Decay Capabilities.</title>
        <authorList>
            <person name="Nagy L.G."/>
            <person name="Riley R."/>
            <person name="Tritt A."/>
            <person name="Adam C."/>
            <person name="Daum C."/>
            <person name="Floudas D."/>
            <person name="Sun H."/>
            <person name="Yadav J.S."/>
            <person name="Pangilinan J."/>
            <person name="Larsson K.H."/>
            <person name="Matsuura K."/>
            <person name="Barry K."/>
            <person name="Labutti K."/>
            <person name="Kuo R."/>
            <person name="Ohm R.A."/>
            <person name="Bhattacharya S.S."/>
            <person name="Shirouzu T."/>
            <person name="Yoshinaga Y."/>
            <person name="Martin F.M."/>
            <person name="Grigoriev I.V."/>
            <person name="Hibbett D.S."/>
        </authorList>
    </citation>
    <scope>NUCLEOTIDE SEQUENCE [LARGE SCALE GENOMIC DNA]</scope>
    <source>
        <strain evidence="2 3">L-15889</strain>
    </source>
</reference>
<gene>
    <name evidence="2" type="ORF">DAEQUDRAFT_104169</name>
</gene>
<feature type="compositionally biased region" description="Low complexity" evidence="1">
    <location>
        <begin position="543"/>
        <end position="569"/>
    </location>
</feature>
<feature type="compositionally biased region" description="Low complexity" evidence="1">
    <location>
        <begin position="698"/>
        <end position="711"/>
    </location>
</feature>
<evidence type="ECO:0000313" key="2">
    <source>
        <dbReference type="EMBL" id="KZT63619.1"/>
    </source>
</evidence>
<feature type="compositionally biased region" description="Basic and acidic residues" evidence="1">
    <location>
        <begin position="688"/>
        <end position="697"/>
    </location>
</feature>
<feature type="compositionally biased region" description="Low complexity" evidence="1">
    <location>
        <begin position="861"/>
        <end position="876"/>
    </location>
</feature>